<reference evidence="2 3" key="1">
    <citation type="submission" date="2023-01" db="EMBL/GenBank/DDBJ databases">
        <title>Analysis of 21 Apiospora genomes using comparative genomics revels a genus with tremendous synthesis potential of carbohydrate active enzymes and secondary metabolites.</title>
        <authorList>
            <person name="Sorensen T."/>
        </authorList>
    </citation>
    <scope>NUCLEOTIDE SEQUENCE [LARGE SCALE GENOMIC DNA]</scope>
    <source>
        <strain evidence="2 3">CBS 135458</strain>
    </source>
</reference>
<gene>
    <name evidence="2" type="ORF">PG994_012027</name>
</gene>
<feature type="signal peptide" evidence="1">
    <location>
        <begin position="1"/>
        <end position="16"/>
    </location>
</feature>
<feature type="chain" id="PRO_5045869929" evidence="1">
    <location>
        <begin position="17"/>
        <end position="129"/>
    </location>
</feature>
<comment type="caution">
    <text evidence="2">The sequence shown here is derived from an EMBL/GenBank/DDBJ whole genome shotgun (WGS) entry which is preliminary data.</text>
</comment>
<dbReference type="GeneID" id="92096499"/>
<dbReference type="RefSeq" id="XP_066712546.1">
    <property type="nucleotide sequence ID" value="XM_066863436.1"/>
</dbReference>
<evidence type="ECO:0000313" key="2">
    <source>
        <dbReference type="EMBL" id="KAK8050297.1"/>
    </source>
</evidence>
<keyword evidence="3" id="KW-1185">Reference proteome</keyword>
<protein>
    <submittedName>
        <fullName evidence="2">Uncharacterized protein</fullName>
    </submittedName>
</protein>
<sequence>MQLAIFLTSIAAGTNAAVVPRQGTDNPRLAQFRIFSDVGCSNLNQGFYTVDRDQAGTCSQLNNVPVESIELQGLETAGQGCELRLYYSEDCAEEAVVADLNVCKDATETGPSGGTPTWNSWQMVCPSSA</sequence>
<organism evidence="2 3">
    <name type="scientific">Apiospora phragmitis</name>
    <dbReference type="NCBI Taxonomy" id="2905665"/>
    <lineage>
        <taxon>Eukaryota</taxon>
        <taxon>Fungi</taxon>
        <taxon>Dikarya</taxon>
        <taxon>Ascomycota</taxon>
        <taxon>Pezizomycotina</taxon>
        <taxon>Sordariomycetes</taxon>
        <taxon>Xylariomycetidae</taxon>
        <taxon>Amphisphaeriales</taxon>
        <taxon>Apiosporaceae</taxon>
        <taxon>Apiospora</taxon>
    </lineage>
</organism>
<proteinExistence type="predicted"/>
<accession>A0ABR1TUK6</accession>
<dbReference type="Proteomes" id="UP001480595">
    <property type="component" value="Unassembled WGS sequence"/>
</dbReference>
<keyword evidence="1" id="KW-0732">Signal</keyword>
<evidence type="ECO:0000256" key="1">
    <source>
        <dbReference type="SAM" id="SignalP"/>
    </source>
</evidence>
<dbReference type="EMBL" id="JAQQWL010000011">
    <property type="protein sequence ID" value="KAK8050297.1"/>
    <property type="molecule type" value="Genomic_DNA"/>
</dbReference>
<evidence type="ECO:0000313" key="3">
    <source>
        <dbReference type="Proteomes" id="UP001480595"/>
    </source>
</evidence>
<name>A0ABR1TUK6_9PEZI</name>